<keyword evidence="3" id="KW-1185">Reference proteome</keyword>
<gene>
    <name evidence="2" type="ORF">GCM10011516_36860</name>
</gene>
<reference evidence="2" key="1">
    <citation type="journal article" date="2014" name="Int. J. Syst. Evol. Microbiol.">
        <title>Complete genome sequence of Corynebacterium casei LMG S-19264T (=DSM 44701T), isolated from a smear-ripened cheese.</title>
        <authorList>
            <consortium name="US DOE Joint Genome Institute (JGI-PGF)"/>
            <person name="Walter F."/>
            <person name="Albersmeier A."/>
            <person name="Kalinowski J."/>
            <person name="Ruckert C."/>
        </authorList>
    </citation>
    <scope>NUCLEOTIDE SEQUENCE</scope>
    <source>
        <strain evidence="2">CGMCC 1.15966</strain>
    </source>
</reference>
<keyword evidence="1" id="KW-0472">Membrane</keyword>
<dbReference type="RefSeq" id="WP_182499751.1">
    <property type="nucleotide sequence ID" value="NZ_BMKM01000020.1"/>
</dbReference>
<protein>
    <recommendedName>
        <fullName evidence="4">DUF4836 family protein</fullName>
    </recommendedName>
</protein>
<sequence>MGCIKKTLIFILGLIAILAISFFVFKYYRASKAADIKIPENSFSVIRLDVDDLIVEMFKNSISNYSDYYGAKRDTISKEKKSDLWNIGVHIPAKLYMFSLSDTSYQYFGVLEVSNSNKIKSFLQNQLSINPDSTVQNLEKGQEYYSSKELKVLLNAEKLVFSIGGKEDLESLKSLIQADQSNWVLANNFGAELKEVQGTDLSYVDRNKNWASVDFKDGKFDLKGYIKSSLFGFPAKPVQVSKSEDYVLHLSLNSDLSLILKEKESALEKFKLPIDSLHKYIGNYAAVELLDKEVMESDTIITYDYDDNFEMIEKKEVNQVEVPALTFQVKASPHLLGYLPEKMFYKFSKNYSDGFIHLSTIPTPSASSASLKPSENVFEMYYQKKANADKYLSWLPNYDKIQAGTLFGQAEDANIMRLNGEFKLENSRLNAFYQIFVAM</sequence>
<evidence type="ECO:0000313" key="2">
    <source>
        <dbReference type="EMBL" id="GGE35984.1"/>
    </source>
</evidence>
<dbReference type="Proteomes" id="UP000614460">
    <property type="component" value="Unassembled WGS sequence"/>
</dbReference>
<organism evidence="2 3">
    <name type="scientific">Sphingobacterium cellulitidis</name>
    <dbReference type="NCBI Taxonomy" id="1768011"/>
    <lineage>
        <taxon>Bacteria</taxon>
        <taxon>Pseudomonadati</taxon>
        <taxon>Bacteroidota</taxon>
        <taxon>Sphingobacteriia</taxon>
        <taxon>Sphingobacteriales</taxon>
        <taxon>Sphingobacteriaceae</taxon>
        <taxon>Sphingobacterium</taxon>
    </lineage>
</organism>
<feature type="transmembrane region" description="Helical" evidence="1">
    <location>
        <begin position="7"/>
        <end position="28"/>
    </location>
</feature>
<comment type="caution">
    <text evidence="2">The sequence shown here is derived from an EMBL/GenBank/DDBJ whole genome shotgun (WGS) entry which is preliminary data.</text>
</comment>
<dbReference type="AlphaFoldDB" id="A0A8H9G6D9"/>
<reference evidence="2" key="2">
    <citation type="submission" date="2020-09" db="EMBL/GenBank/DDBJ databases">
        <authorList>
            <person name="Sun Q."/>
            <person name="Zhou Y."/>
        </authorList>
    </citation>
    <scope>NUCLEOTIDE SEQUENCE</scope>
    <source>
        <strain evidence="2">CGMCC 1.15966</strain>
    </source>
</reference>
<evidence type="ECO:0000256" key="1">
    <source>
        <dbReference type="SAM" id="Phobius"/>
    </source>
</evidence>
<evidence type="ECO:0000313" key="3">
    <source>
        <dbReference type="Proteomes" id="UP000614460"/>
    </source>
</evidence>
<dbReference type="EMBL" id="BMKM01000020">
    <property type="protein sequence ID" value="GGE35984.1"/>
    <property type="molecule type" value="Genomic_DNA"/>
</dbReference>
<proteinExistence type="predicted"/>
<keyword evidence="1" id="KW-0812">Transmembrane</keyword>
<name>A0A8H9G6D9_9SPHI</name>
<keyword evidence="1" id="KW-1133">Transmembrane helix</keyword>
<evidence type="ECO:0008006" key="4">
    <source>
        <dbReference type="Google" id="ProtNLM"/>
    </source>
</evidence>
<accession>A0A8H9G6D9</accession>